<proteinExistence type="predicted"/>
<sequence>MSWRSEAALIIGEVIRRVGLQDMTALRKELAEAYPWGARENYPCKVWLAEIRHQLGHPLNRPRVDPGNTQLDMFNQN</sequence>
<dbReference type="RefSeq" id="WP_024669557.1">
    <property type="nucleotide sequence ID" value="NZ_KY362367.1"/>
</dbReference>
<dbReference type="EMBL" id="RBSH01000235">
    <property type="protein sequence ID" value="RMR97583.1"/>
    <property type="molecule type" value="Genomic_DNA"/>
</dbReference>
<dbReference type="AlphaFoldDB" id="A0A0P9Q4Z4"/>
<protein>
    <submittedName>
        <fullName evidence="2">Uncharacterized protein</fullName>
    </submittedName>
</protein>
<name>A0A0P9Q4Z4_9PSED</name>
<reference evidence="2 3" key="2">
    <citation type="submission" date="2018-08" db="EMBL/GenBank/DDBJ databases">
        <title>Recombination of ecologically and evolutionarily significant loci maintains genetic cohesion in the Pseudomonas syringae species complex.</title>
        <authorList>
            <person name="Dillon M."/>
            <person name="Thakur S."/>
            <person name="Almeida R.N.D."/>
            <person name="Weir B.S."/>
            <person name="Guttman D.S."/>
        </authorList>
    </citation>
    <scope>NUCLEOTIDE SEQUENCE [LARGE SCALE GENOMIC DNA]</scope>
    <source>
        <strain evidence="2 3">ICMP 5019</strain>
    </source>
</reference>
<accession>A0A0P9Q4Z4</accession>
<dbReference type="Proteomes" id="UP000272613">
    <property type="component" value="Unassembled WGS sequence"/>
</dbReference>
<keyword evidence="1" id="KW-0614">Plasmid</keyword>
<reference evidence="1" key="1">
    <citation type="submission" date="2016-12" db="EMBL/GenBank/DDBJ databases">
        <title>Complete sequence and comparative genomic analysis of eight native Pseudomonas syringae plasmids belonging to the pPT23A family.</title>
        <authorList>
            <person name="Gutierrez-Barranquero J.A."/>
        </authorList>
    </citation>
    <scope>NUCLEOTIDE SEQUENCE</scope>
    <source>
        <strain evidence="1">2708</strain>
        <plasmid evidence="1">pPg2708</plasmid>
    </source>
</reference>
<dbReference type="EMBL" id="KY362367">
    <property type="protein sequence ID" value="AQX41841.1"/>
    <property type="molecule type" value="Genomic_DNA"/>
</dbReference>
<evidence type="ECO:0000313" key="3">
    <source>
        <dbReference type="Proteomes" id="UP000272613"/>
    </source>
</evidence>
<evidence type="ECO:0000313" key="2">
    <source>
        <dbReference type="EMBL" id="RMR97583.1"/>
    </source>
</evidence>
<dbReference type="PATRIC" id="fig|251653.3.peg.2836"/>
<geneLocation type="plasmid" evidence="1">
    <name>pPg2708</name>
</geneLocation>
<evidence type="ECO:0000313" key="1">
    <source>
        <dbReference type="EMBL" id="AQX41841.1"/>
    </source>
</evidence>
<gene>
    <name evidence="2" type="ORF">ALP74_200274</name>
</gene>
<organism evidence="2 3">
    <name type="scientific">Pseudomonas coronafaciens pv. garcae</name>
    <dbReference type="NCBI Taxonomy" id="251653"/>
    <lineage>
        <taxon>Bacteria</taxon>
        <taxon>Pseudomonadati</taxon>
        <taxon>Pseudomonadota</taxon>
        <taxon>Gammaproteobacteria</taxon>
        <taxon>Pseudomonadales</taxon>
        <taxon>Pseudomonadaceae</taxon>
        <taxon>Pseudomonas</taxon>
        <taxon>Pseudomonas coronafaciens</taxon>
    </lineage>
</organism>